<dbReference type="Pfam" id="PF00535">
    <property type="entry name" value="Glycos_transf_2"/>
    <property type="match status" value="1"/>
</dbReference>
<dbReference type="CDD" id="cd04179">
    <property type="entry name" value="DPM_DPG-synthase_like"/>
    <property type="match status" value="1"/>
</dbReference>
<dbReference type="GO" id="GO:0016740">
    <property type="term" value="F:transferase activity"/>
    <property type="evidence" value="ECO:0007669"/>
    <property type="project" value="UniProtKB-KW"/>
</dbReference>
<dbReference type="Proteomes" id="UP000475117">
    <property type="component" value="Chromosome"/>
</dbReference>
<dbReference type="KEGG" id="soa:G3M56_013680"/>
<gene>
    <name evidence="2" type="ORF">G3M56_013680</name>
</gene>
<dbReference type="EMBL" id="CP066776">
    <property type="protein sequence ID" value="QQL44904.1"/>
    <property type="molecule type" value="Genomic_DNA"/>
</dbReference>
<dbReference type="InterPro" id="IPR029044">
    <property type="entry name" value="Nucleotide-diphossugar_trans"/>
</dbReference>
<organism evidence="2 3">
    <name type="scientific">Sulfuriroseicoccus oceanibius</name>
    <dbReference type="NCBI Taxonomy" id="2707525"/>
    <lineage>
        <taxon>Bacteria</taxon>
        <taxon>Pseudomonadati</taxon>
        <taxon>Verrucomicrobiota</taxon>
        <taxon>Verrucomicrobiia</taxon>
        <taxon>Verrucomicrobiales</taxon>
        <taxon>Verrucomicrobiaceae</taxon>
        <taxon>Sulfuriroseicoccus</taxon>
    </lineage>
</organism>
<evidence type="ECO:0000259" key="1">
    <source>
        <dbReference type="Pfam" id="PF00535"/>
    </source>
</evidence>
<dbReference type="Gene3D" id="3.90.550.10">
    <property type="entry name" value="Spore Coat Polysaccharide Biosynthesis Protein SpsA, Chain A"/>
    <property type="match status" value="1"/>
</dbReference>
<dbReference type="InterPro" id="IPR050256">
    <property type="entry name" value="Glycosyltransferase_2"/>
</dbReference>
<dbReference type="PANTHER" id="PTHR48090:SF7">
    <property type="entry name" value="RFBJ PROTEIN"/>
    <property type="match status" value="1"/>
</dbReference>
<keyword evidence="2" id="KW-0808">Transferase</keyword>
<dbReference type="SUPFAM" id="SSF53448">
    <property type="entry name" value="Nucleotide-diphospho-sugar transferases"/>
    <property type="match status" value="1"/>
</dbReference>
<reference evidence="2 3" key="1">
    <citation type="submission" date="2020-12" db="EMBL/GenBank/DDBJ databases">
        <title>Sulforoseuscoccus oceanibium gen. nov., sp. nov., a representative of the phylum Verrucomicrobia with special cytoplasmic membrane, and proposal of Sulforoseuscoccusaceae fam. nov.</title>
        <authorList>
            <person name="Xi F."/>
        </authorList>
    </citation>
    <scope>NUCLEOTIDE SEQUENCE [LARGE SCALE GENOMIC DNA]</scope>
    <source>
        <strain evidence="2 3">T37</strain>
    </source>
</reference>
<protein>
    <submittedName>
        <fullName evidence="2">Glycosyltransferase family 2 protein</fullName>
    </submittedName>
</protein>
<sequence length="243" mass="26986">MLQGKRIAVVMPAYWAEKTVAKTYNAIPKDIVDHIILVDDCSKDNTVEAAKALGIETYRNETNLNYGGNVKRCLQKGLDAGADILILLHPDFQYTPKLIPAMSAMLATDEYDVCLASRTSGKGALSGGMPIWRFVANWGLTTFMDFCFGVHHTEYHTGYRAYSRKVLEEVDFHALADDFIFDNEMFIAALKNGSNTCEVTCPTSYEDDASSIPFSKALRYGIQCVKISLKFVGWRIAGRPSGK</sequence>
<keyword evidence="3" id="KW-1185">Reference proteome</keyword>
<accession>A0A6B3L5D4</accession>
<feature type="domain" description="Glycosyltransferase 2-like" evidence="1">
    <location>
        <begin position="9"/>
        <end position="170"/>
    </location>
</feature>
<dbReference type="AlphaFoldDB" id="A0A6B3L5D4"/>
<dbReference type="RefSeq" id="WP_164364751.1">
    <property type="nucleotide sequence ID" value="NZ_CP066776.1"/>
</dbReference>
<dbReference type="InterPro" id="IPR001173">
    <property type="entry name" value="Glyco_trans_2-like"/>
</dbReference>
<evidence type="ECO:0000313" key="2">
    <source>
        <dbReference type="EMBL" id="QQL44904.1"/>
    </source>
</evidence>
<proteinExistence type="predicted"/>
<name>A0A6B3L5D4_9BACT</name>
<evidence type="ECO:0000313" key="3">
    <source>
        <dbReference type="Proteomes" id="UP000475117"/>
    </source>
</evidence>
<dbReference type="PANTHER" id="PTHR48090">
    <property type="entry name" value="UNDECAPRENYL-PHOSPHATE 4-DEOXY-4-FORMAMIDO-L-ARABINOSE TRANSFERASE-RELATED"/>
    <property type="match status" value="1"/>
</dbReference>